<keyword evidence="2" id="KW-1185">Reference proteome</keyword>
<evidence type="ECO:0000313" key="1">
    <source>
        <dbReference type="EMBL" id="TMM58773.1"/>
    </source>
</evidence>
<dbReference type="AlphaFoldDB" id="A0A5S3PUY3"/>
<sequence>MVFSYKQFQESPSVIFEKDDISFTCPKGWSITDEDNLDGIGYYLSIEKDGFDSSGLMTVSWLYETVNPDDLILAYQEDMQENVIYKHSNLVFDPTFENKFQHYTVKSTRYQVTIVGIKHQGIISAVNYGDQTFGILKQGATEDVVINKKGFEMIESSFRIKEIQ</sequence>
<comment type="caution">
    <text evidence="1">The sequence shown here is derived from an EMBL/GenBank/DDBJ whole genome shotgun (WGS) entry which is preliminary data.</text>
</comment>
<dbReference type="Proteomes" id="UP000310314">
    <property type="component" value="Unassembled WGS sequence"/>
</dbReference>
<gene>
    <name evidence="1" type="ORF">FEE95_04900</name>
</gene>
<protein>
    <submittedName>
        <fullName evidence="1">Uncharacterized protein</fullName>
    </submittedName>
</protein>
<proteinExistence type="predicted"/>
<dbReference type="EMBL" id="VATY01000001">
    <property type="protein sequence ID" value="TMM58773.1"/>
    <property type="molecule type" value="Genomic_DNA"/>
</dbReference>
<dbReference type="OrthoDB" id="1440157at2"/>
<name>A0A5S3PUY3_9FLAO</name>
<evidence type="ECO:0000313" key="2">
    <source>
        <dbReference type="Proteomes" id="UP000310314"/>
    </source>
</evidence>
<organism evidence="1 2">
    <name type="scientific">Maribacter algarum</name>
    <name type="common">ex Zhang et al. 2020</name>
    <dbReference type="NCBI Taxonomy" id="2578118"/>
    <lineage>
        <taxon>Bacteria</taxon>
        <taxon>Pseudomonadati</taxon>
        <taxon>Bacteroidota</taxon>
        <taxon>Flavobacteriia</taxon>
        <taxon>Flavobacteriales</taxon>
        <taxon>Flavobacteriaceae</taxon>
        <taxon>Maribacter</taxon>
    </lineage>
</organism>
<accession>A0A5S3PUY3</accession>
<dbReference type="RefSeq" id="WP_138656706.1">
    <property type="nucleotide sequence ID" value="NZ_VATY01000001.1"/>
</dbReference>
<reference evidence="1 2" key="1">
    <citation type="submission" date="2019-05" db="EMBL/GenBank/DDBJ databases">
        <authorList>
            <person name="Zhang J.-Y."/>
            <person name="Feg X."/>
            <person name="Du Z.-J."/>
        </authorList>
    </citation>
    <scope>NUCLEOTIDE SEQUENCE [LARGE SCALE GENOMIC DNA]</scope>
    <source>
        <strain evidence="1 2">RZ26</strain>
    </source>
</reference>